<sequence>MYATVAQYYIVPEIAVMQSVAFDSEMIGFPLSENIGWRVDYLELSYDCNKQHQFKDGLLRFFLQILHRMDLFVLSN</sequence>
<dbReference type="AlphaFoldDB" id="A0A2A6B5W5"/>
<organism evidence="1 2">
    <name type="scientific">Pristionchus pacificus</name>
    <name type="common">Parasitic nematode worm</name>
    <dbReference type="NCBI Taxonomy" id="54126"/>
    <lineage>
        <taxon>Eukaryota</taxon>
        <taxon>Metazoa</taxon>
        <taxon>Ecdysozoa</taxon>
        <taxon>Nematoda</taxon>
        <taxon>Chromadorea</taxon>
        <taxon>Rhabditida</taxon>
        <taxon>Rhabditina</taxon>
        <taxon>Diplogasteromorpha</taxon>
        <taxon>Diplogasteroidea</taxon>
        <taxon>Neodiplogasteridae</taxon>
        <taxon>Pristionchus</taxon>
    </lineage>
</organism>
<accession>A0A8R1UYF1</accession>
<gene>
    <name evidence="1" type="primary">WBGene00282168</name>
</gene>
<proteinExistence type="predicted"/>
<reference evidence="2" key="1">
    <citation type="journal article" date="2008" name="Nat. Genet.">
        <title>The Pristionchus pacificus genome provides a unique perspective on nematode lifestyle and parasitism.</title>
        <authorList>
            <person name="Dieterich C."/>
            <person name="Clifton S.W."/>
            <person name="Schuster L.N."/>
            <person name="Chinwalla A."/>
            <person name="Delehaunty K."/>
            <person name="Dinkelacker I."/>
            <person name="Fulton L."/>
            <person name="Fulton R."/>
            <person name="Godfrey J."/>
            <person name="Minx P."/>
            <person name="Mitreva M."/>
            <person name="Roeseler W."/>
            <person name="Tian H."/>
            <person name="Witte H."/>
            <person name="Yang S.P."/>
            <person name="Wilson R.K."/>
            <person name="Sommer R.J."/>
        </authorList>
    </citation>
    <scope>NUCLEOTIDE SEQUENCE [LARGE SCALE GENOMIC DNA]</scope>
    <source>
        <strain evidence="2">PS312</strain>
    </source>
</reference>
<accession>A0A2A6B5W5</accession>
<reference evidence="1" key="2">
    <citation type="submission" date="2022-06" db="UniProtKB">
        <authorList>
            <consortium name="EnsemblMetazoa"/>
        </authorList>
    </citation>
    <scope>IDENTIFICATION</scope>
    <source>
        <strain evidence="1">PS312</strain>
    </source>
</reference>
<dbReference type="EnsemblMetazoa" id="PPA43799.1">
    <property type="protein sequence ID" value="PPA43799.1"/>
    <property type="gene ID" value="WBGene00282168"/>
</dbReference>
<name>A0A2A6B5W5_PRIPA</name>
<evidence type="ECO:0000313" key="1">
    <source>
        <dbReference type="EnsemblMetazoa" id="PPA43799.1"/>
    </source>
</evidence>
<dbReference type="Proteomes" id="UP000005239">
    <property type="component" value="Unassembled WGS sequence"/>
</dbReference>
<protein>
    <submittedName>
        <fullName evidence="1">Uncharacterized protein</fullName>
    </submittedName>
</protein>
<evidence type="ECO:0000313" key="2">
    <source>
        <dbReference type="Proteomes" id="UP000005239"/>
    </source>
</evidence>
<keyword evidence="2" id="KW-1185">Reference proteome</keyword>